<feature type="compositionally biased region" description="Basic and acidic residues" evidence="1">
    <location>
        <begin position="1"/>
        <end position="12"/>
    </location>
</feature>
<evidence type="ECO:0000313" key="3">
    <source>
        <dbReference type="Proteomes" id="UP000202259"/>
    </source>
</evidence>
<accession>A0A222G6Y2</accession>
<dbReference type="AlphaFoldDB" id="A0A222G6Y2"/>
<keyword evidence="3" id="KW-1185">Reference proteome</keyword>
<feature type="region of interest" description="Disordered" evidence="1">
    <location>
        <begin position="1"/>
        <end position="25"/>
    </location>
</feature>
<organism evidence="2 3">
    <name type="scientific">Cognaticolwellia beringensis</name>
    <dbReference type="NCBI Taxonomy" id="1967665"/>
    <lineage>
        <taxon>Bacteria</taxon>
        <taxon>Pseudomonadati</taxon>
        <taxon>Pseudomonadota</taxon>
        <taxon>Gammaproteobacteria</taxon>
        <taxon>Alteromonadales</taxon>
        <taxon>Colwelliaceae</taxon>
        <taxon>Cognaticolwellia</taxon>
    </lineage>
</organism>
<dbReference type="Proteomes" id="UP000202259">
    <property type="component" value="Chromosome"/>
</dbReference>
<dbReference type="KEGG" id="cber:B5D82_04700"/>
<sequence>MHTTVHTKDYTRAKIRSNNKKHDPKQVIDTKENDITMSNIQKQLKTALTHHDMQGVTGSSPVASTILGFNNPLKKPESI</sequence>
<evidence type="ECO:0000256" key="1">
    <source>
        <dbReference type="SAM" id="MobiDB-lite"/>
    </source>
</evidence>
<proteinExistence type="predicted"/>
<gene>
    <name evidence="2" type="ORF">B5D82_04700</name>
</gene>
<dbReference type="EMBL" id="CP020465">
    <property type="protein sequence ID" value="ASP47124.1"/>
    <property type="molecule type" value="Genomic_DNA"/>
</dbReference>
<evidence type="ECO:0000313" key="2">
    <source>
        <dbReference type="EMBL" id="ASP47124.1"/>
    </source>
</evidence>
<protein>
    <submittedName>
        <fullName evidence="2">Uncharacterized protein</fullName>
    </submittedName>
</protein>
<reference evidence="2 3" key="1">
    <citation type="submission" date="2017-08" db="EMBL/GenBank/DDBJ databases">
        <title>Complete genome of Colwellia sp. NB097-1, a psychrophile bacterium ioslated from Bering Sea.</title>
        <authorList>
            <person name="Chen X."/>
        </authorList>
    </citation>
    <scope>NUCLEOTIDE SEQUENCE [LARGE SCALE GENOMIC DNA]</scope>
    <source>
        <strain evidence="2 3">NB097-1</strain>
    </source>
</reference>
<feature type="region of interest" description="Disordered" evidence="1">
    <location>
        <begin position="53"/>
        <end position="79"/>
    </location>
</feature>
<name>A0A222G6Y2_9GAMM</name>